<accession>A0A0G0YSP9</accession>
<evidence type="ECO:0000259" key="1">
    <source>
        <dbReference type="Pfam" id="PF00535"/>
    </source>
</evidence>
<dbReference type="EMBL" id="LCCW01000060">
    <property type="protein sequence ID" value="KKS39639.1"/>
    <property type="molecule type" value="Genomic_DNA"/>
</dbReference>
<protein>
    <submittedName>
        <fullName evidence="2">Glycosyl transferase family protein</fullName>
    </submittedName>
</protein>
<dbReference type="PANTHER" id="PTHR43685:SF10">
    <property type="entry name" value="LACTO-N-NEOTETRAOSE BIOSYNTHESIS GLYCOSYL TRANSFERASE LGTA"/>
    <property type="match status" value="1"/>
</dbReference>
<feature type="domain" description="Glycosyltransferase 2-like" evidence="1">
    <location>
        <begin position="7"/>
        <end position="131"/>
    </location>
</feature>
<dbReference type="InterPro" id="IPR001173">
    <property type="entry name" value="Glyco_trans_2-like"/>
</dbReference>
<dbReference type="PANTHER" id="PTHR43685">
    <property type="entry name" value="GLYCOSYLTRANSFERASE"/>
    <property type="match status" value="1"/>
</dbReference>
<dbReference type="SUPFAM" id="SSF53448">
    <property type="entry name" value="Nucleotide-diphospho-sugar transferases"/>
    <property type="match status" value="1"/>
</dbReference>
<reference evidence="2 3" key="1">
    <citation type="journal article" date="2015" name="Nature">
        <title>rRNA introns, odd ribosomes, and small enigmatic genomes across a large radiation of phyla.</title>
        <authorList>
            <person name="Brown C.T."/>
            <person name="Hug L.A."/>
            <person name="Thomas B.C."/>
            <person name="Sharon I."/>
            <person name="Castelle C.J."/>
            <person name="Singh A."/>
            <person name="Wilkins M.J."/>
            <person name="Williams K.H."/>
            <person name="Banfield J.F."/>
        </authorList>
    </citation>
    <scope>NUCLEOTIDE SEQUENCE [LARGE SCALE GENOMIC DNA]</scope>
</reference>
<dbReference type="Proteomes" id="UP000034516">
    <property type="component" value="Unassembled WGS sequence"/>
</dbReference>
<name>A0A0G0YSP9_9BACT</name>
<sequence>MNNPVITVLMSAYNAEKYLREAIESILNQTFKDFEFIIINDCSTDKTKEIIEEYANKDARIKLINNATNLGLTKSLNIGLEEARGEYVARLDADDVSLSERLEKQLEFMNKNRDITLTGAWAEIIDEEGKAKGFIKGETDETALYFKMIFSNQLVHSSILFNKDSIVAAGGYNEKYVYAQDYELYSRLLTNNRIANQSEVLIKLRTHNGSITRNEKIKAFYQQAVLEIIKNNMSKWTNIDSKTFDELAQTVIVKNSPIELTWGKYRRCKTTLKKITIAFLNGKKVPKISRQKIKEYYKKINKRMLKKLLKSYLPTFILK</sequence>
<proteinExistence type="predicted"/>
<dbReference type="PATRIC" id="fig|1618677.3.peg.901"/>
<dbReference type="Gene3D" id="3.90.550.10">
    <property type="entry name" value="Spore Coat Polysaccharide Biosynthesis Protein SpsA, Chain A"/>
    <property type="match status" value="1"/>
</dbReference>
<dbReference type="Pfam" id="PF00535">
    <property type="entry name" value="Glycos_transf_2"/>
    <property type="match status" value="1"/>
</dbReference>
<dbReference type="GO" id="GO:0016740">
    <property type="term" value="F:transferase activity"/>
    <property type="evidence" value="ECO:0007669"/>
    <property type="project" value="UniProtKB-KW"/>
</dbReference>
<comment type="caution">
    <text evidence="2">The sequence shown here is derived from an EMBL/GenBank/DDBJ whole genome shotgun (WGS) entry which is preliminary data.</text>
</comment>
<dbReference type="AlphaFoldDB" id="A0A0G0YSP9"/>
<evidence type="ECO:0000313" key="3">
    <source>
        <dbReference type="Proteomes" id="UP000034516"/>
    </source>
</evidence>
<evidence type="ECO:0000313" key="2">
    <source>
        <dbReference type="EMBL" id="KKS39639.1"/>
    </source>
</evidence>
<gene>
    <name evidence="2" type="ORF">UV02_C0060G0003</name>
</gene>
<organism evidence="2 3">
    <name type="scientific">Candidatus Kuenenbacteria bacterium GW2011_GWA2_42_15</name>
    <dbReference type="NCBI Taxonomy" id="1618677"/>
    <lineage>
        <taxon>Bacteria</taxon>
        <taxon>Candidatus Kueneniibacteriota</taxon>
    </lineage>
</organism>
<keyword evidence="2" id="KW-0808">Transferase</keyword>
<dbReference type="InterPro" id="IPR029044">
    <property type="entry name" value="Nucleotide-diphossugar_trans"/>
</dbReference>
<dbReference type="InterPro" id="IPR050834">
    <property type="entry name" value="Glycosyltransf_2"/>
</dbReference>